<dbReference type="InterPro" id="IPR050239">
    <property type="entry name" value="Sigma-70_RNA_pol_init_factors"/>
</dbReference>
<feature type="domain" description="RNA polymerase sigma-70" evidence="8">
    <location>
        <begin position="330"/>
        <end position="356"/>
    </location>
</feature>
<dbReference type="InterPro" id="IPR013325">
    <property type="entry name" value="RNA_pol_sigma_r2"/>
</dbReference>
<dbReference type="InterPro" id="IPR013324">
    <property type="entry name" value="RNA_pol_sigma_r3/r4-like"/>
</dbReference>
<dbReference type="Gene3D" id="1.10.220.120">
    <property type="entry name" value="Sigma-70 factor, region 1.1"/>
    <property type="match status" value="1"/>
</dbReference>
<comment type="caution">
    <text evidence="9">The sequence shown here is derived from an EMBL/GenBank/DDBJ whole genome shotgun (WGS) entry which is preliminary data.</text>
</comment>
<dbReference type="PRINTS" id="PR00046">
    <property type="entry name" value="SIGMA70FCT"/>
</dbReference>
<comment type="function">
    <text evidence="6">Sigma factors are initiation factors that promote the attachment of RNA polymerase to specific initiation sites and are then released.</text>
</comment>
<evidence type="ECO:0000259" key="7">
    <source>
        <dbReference type="PROSITE" id="PS00715"/>
    </source>
</evidence>
<dbReference type="Gene3D" id="1.10.601.10">
    <property type="entry name" value="RNA Polymerase Primary Sigma Factor"/>
    <property type="match status" value="2"/>
</dbReference>
<dbReference type="InterPro" id="IPR007630">
    <property type="entry name" value="RNA_pol_sigma70_r4"/>
</dbReference>
<dbReference type="FunFam" id="1.10.601.10:FF:000001">
    <property type="entry name" value="RNA polymerase sigma factor SigA"/>
    <property type="match status" value="1"/>
</dbReference>
<dbReference type="SUPFAM" id="SSF88946">
    <property type="entry name" value="Sigma2 domain of RNA polymerase sigma factors"/>
    <property type="match status" value="1"/>
</dbReference>
<dbReference type="InterPro" id="IPR007127">
    <property type="entry name" value="RNA_pol_sigma_70_r1_1"/>
</dbReference>
<dbReference type="InterPro" id="IPR009042">
    <property type="entry name" value="RNA_pol_sigma70_r1_2"/>
</dbReference>
<protein>
    <recommendedName>
        <fullName evidence="6">RNA polymerase sigma factor</fullName>
    </recommendedName>
</protein>
<dbReference type="GO" id="GO:0006352">
    <property type="term" value="P:DNA-templated transcription initiation"/>
    <property type="evidence" value="ECO:0007669"/>
    <property type="project" value="InterPro"/>
</dbReference>
<reference evidence="9 10" key="1">
    <citation type="journal article" date="2016" name="Nat. Commun.">
        <title>Thousands of microbial genomes shed light on interconnected biogeochemical processes in an aquifer system.</title>
        <authorList>
            <person name="Anantharaman K."/>
            <person name="Brown C.T."/>
            <person name="Hug L.A."/>
            <person name="Sharon I."/>
            <person name="Castelle C.J."/>
            <person name="Probst A.J."/>
            <person name="Thomas B.C."/>
            <person name="Singh A."/>
            <person name="Wilkins M.J."/>
            <person name="Karaoz U."/>
            <person name="Brodie E.L."/>
            <person name="Williams K.H."/>
            <person name="Hubbard S.S."/>
            <person name="Banfield J.F."/>
        </authorList>
    </citation>
    <scope>NUCLEOTIDE SEQUENCE [LARGE SCALE GENOMIC DNA]</scope>
</reference>
<dbReference type="PANTHER" id="PTHR30603">
    <property type="entry name" value="RNA POLYMERASE SIGMA FACTOR RPO"/>
    <property type="match status" value="1"/>
</dbReference>
<dbReference type="Pfam" id="PF04545">
    <property type="entry name" value="Sigma70_r4"/>
    <property type="match status" value="1"/>
</dbReference>
<dbReference type="InterPro" id="IPR007624">
    <property type="entry name" value="RNA_pol_sigma70_r3"/>
</dbReference>
<proteinExistence type="inferred from homology"/>
<organism evidence="9 10">
    <name type="scientific">Candidatus Spechtbacteria bacterium RIFCSPLOWO2_12_FULL_38_22</name>
    <dbReference type="NCBI Taxonomy" id="1802165"/>
    <lineage>
        <taxon>Bacteria</taxon>
        <taxon>Candidatus Spechtiibacteriota</taxon>
    </lineage>
</organism>
<dbReference type="InterPro" id="IPR042189">
    <property type="entry name" value="RNA_pol_sigma_70_r1_1_sf"/>
</dbReference>
<sequence>MKAEGFEKQEFKKAWQDGVKVLLERGLQRGFVTYKEILHFIPNTESDLDNLERLYDELGNHNIKIKESQDLLEEEPDQGIEGKVENIDLDNVPFDSVQSYLREIGRVSFLTADEEKEFARRIEEGDEEARKKLALANLRLVVSIAKKYVGRSPSLTLLDLIQEGNIGLFKAVEKFDYRKGYKFSTYATWWIRQAVTRALADQARTVRIPVHMVETISKYMQIKRKLLQDLGREPMAEEIASEMGIPVDKVYHIKKISQDIVSLDAPVGDNDDESSLLGDFVENEKELSPKVLAGRELLRQRLTQIIEDLSAREQKILRMRFGLDDGITHTLEEVGKEFGVTRERIRQIEAKALEKIRRHDRSMTLEGY</sequence>
<dbReference type="InterPro" id="IPR036388">
    <property type="entry name" value="WH-like_DNA-bd_sf"/>
</dbReference>
<dbReference type="Pfam" id="PF00140">
    <property type="entry name" value="Sigma70_r1_2"/>
    <property type="match status" value="1"/>
</dbReference>
<dbReference type="STRING" id="1802165.A3F94_03040"/>
<evidence type="ECO:0000256" key="4">
    <source>
        <dbReference type="ARBA" id="ARBA00023125"/>
    </source>
</evidence>
<dbReference type="Pfam" id="PF04539">
    <property type="entry name" value="Sigma70_r3"/>
    <property type="match status" value="1"/>
</dbReference>
<evidence type="ECO:0000256" key="5">
    <source>
        <dbReference type="ARBA" id="ARBA00023163"/>
    </source>
</evidence>
<dbReference type="EMBL" id="MHOK01000012">
    <property type="protein sequence ID" value="OGZ61968.1"/>
    <property type="molecule type" value="Genomic_DNA"/>
</dbReference>
<evidence type="ECO:0000256" key="6">
    <source>
        <dbReference type="RuleBase" id="RU362124"/>
    </source>
</evidence>
<name>A0A1G2HJ88_9BACT</name>
<dbReference type="PROSITE" id="PS00716">
    <property type="entry name" value="SIGMA70_2"/>
    <property type="match status" value="1"/>
</dbReference>
<evidence type="ECO:0000313" key="9">
    <source>
        <dbReference type="EMBL" id="OGZ61968.1"/>
    </source>
</evidence>
<dbReference type="SUPFAM" id="SSF88659">
    <property type="entry name" value="Sigma3 and sigma4 domains of RNA polymerase sigma factors"/>
    <property type="match status" value="2"/>
</dbReference>
<evidence type="ECO:0000256" key="2">
    <source>
        <dbReference type="ARBA" id="ARBA00023015"/>
    </source>
</evidence>
<accession>A0A1G2HJ88</accession>
<dbReference type="PROSITE" id="PS00715">
    <property type="entry name" value="SIGMA70_1"/>
    <property type="match status" value="1"/>
</dbReference>
<keyword evidence="3 6" id="KW-0731">Sigma factor</keyword>
<feature type="domain" description="RNA polymerase sigma-70" evidence="7">
    <location>
        <begin position="159"/>
        <end position="172"/>
    </location>
</feature>
<keyword evidence="4 6" id="KW-0238">DNA-binding</keyword>
<keyword evidence="2 6" id="KW-0805">Transcription regulation</keyword>
<evidence type="ECO:0000313" key="10">
    <source>
        <dbReference type="Proteomes" id="UP000176770"/>
    </source>
</evidence>
<dbReference type="GO" id="GO:0003677">
    <property type="term" value="F:DNA binding"/>
    <property type="evidence" value="ECO:0007669"/>
    <property type="project" value="UniProtKB-KW"/>
</dbReference>
<evidence type="ECO:0000259" key="8">
    <source>
        <dbReference type="PROSITE" id="PS00716"/>
    </source>
</evidence>
<comment type="similarity">
    <text evidence="1 6">Belongs to the sigma-70 factor family.</text>
</comment>
<dbReference type="Pfam" id="PF03979">
    <property type="entry name" value="Sigma70_r1_1"/>
    <property type="match status" value="1"/>
</dbReference>
<dbReference type="AlphaFoldDB" id="A0A1G2HJ88"/>
<dbReference type="Gene3D" id="1.10.10.10">
    <property type="entry name" value="Winged helix-like DNA-binding domain superfamily/Winged helix DNA-binding domain"/>
    <property type="match status" value="2"/>
</dbReference>
<dbReference type="InterPro" id="IPR014284">
    <property type="entry name" value="RNA_pol_sigma-70_dom"/>
</dbReference>
<evidence type="ECO:0000256" key="1">
    <source>
        <dbReference type="ARBA" id="ARBA00007788"/>
    </source>
</evidence>
<dbReference type="Pfam" id="PF04542">
    <property type="entry name" value="Sigma70_r2"/>
    <property type="match status" value="1"/>
</dbReference>
<dbReference type="InterPro" id="IPR000943">
    <property type="entry name" value="RNA_pol_sigma70"/>
</dbReference>
<gene>
    <name evidence="9" type="ORF">A3F94_03040</name>
</gene>
<dbReference type="PANTHER" id="PTHR30603:SF60">
    <property type="entry name" value="RNA POLYMERASE SIGMA FACTOR RPOD"/>
    <property type="match status" value="1"/>
</dbReference>
<dbReference type="NCBIfam" id="TIGR02937">
    <property type="entry name" value="sigma70-ECF"/>
    <property type="match status" value="1"/>
</dbReference>
<dbReference type="GO" id="GO:0016987">
    <property type="term" value="F:sigma factor activity"/>
    <property type="evidence" value="ECO:0007669"/>
    <property type="project" value="UniProtKB-KW"/>
</dbReference>
<evidence type="ECO:0000256" key="3">
    <source>
        <dbReference type="ARBA" id="ARBA00023082"/>
    </source>
</evidence>
<dbReference type="InterPro" id="IPR007627">
    <property type="entry name" value="RNA_pol_sigma70_r2"/>
</dbReference>
<dbReference type="Proteomes" id="UP000176770">
    <property type="component" value="Unassembled WGS sequence"/>
</dbReference>
<keyword evidence="5 6" id="KW-0804">Transcription</keyword>
<dbReference type="CDD" id="cd06171">
    <property type="entry name" value="Sigma70_r4"/>
    <property type="match status" value="1"/>
</dbReference>